<evidence type="ECO:0000313" key="2">
    <source>
        <dbReference type="Proteomes" id="UP000559027"/>
    </source>
</evidence>
<organism evidence="1 2">
    <name type="scientific">Leucocoprinus leucothites</name>
    <dbReference type="NCBI Taxonomy" id="201217"/>
    <lineage>
        <taxon>Eukaryota</taxon>
        <taxon>Fungi</taxon>
        <taxon>Dikarya</taxon>
        <taxon>Basidiomycota</taxon>
        <taxon>Agaricomycotina</taxon>
        <taxon>Agaricomycetes</taxon>
        <taxon>Agaricomycetidae</taxon>
        <taxon>Agaricales</taxon>
        <taxon>Agaricineae</taxon>
        <taxon>Agaricaceae</taxon>
        <taxon>Leucocoprinus</taxon>
    </lineage>
</organism>
<dbReference type="AlphaFoldDB" id="A0A8H5CW94"/>
<gene>
    <name evidence="1" type="ORF">D9756_009373</name>
</gene>
<reference evidence="1 2" key="1">
    <citation type="journal article" date="2020" name="ISME J.">
        <title>Uncovering the hidden diversity of litter-decomposition mechanisms in mushroom-forming fungi.</title>
        <authorList>
            <person name="Floudas D."/>
            <person name="Bentzer J."/>
            <person name="Ahren D."/>
            <person name="Johansson T."/>
            <person name="Persson P."/>
            <person name="Tunlid A."/>
        </authorList>
    </citation>
    <scope>NUCLEOTIDE SEQUENCE [LARGE SCALE GENOMIC DNA]</scope>
    <source>
        <strain evidence="1 2">CBS 146.42</strain>
    </source>
</reference>
<keyword evidence="2" id="KW-1185">Reference proteome</keyword>
<dbReference type="Proteomes" id="UP000559027">
    <property type="component" value="Unassembled WGS sequence"/>
</dbReference>
<dbReference type="OrthoDB" id="10524699at2759"/>
<comment type="caution">
    <text evidence="1">The sequence shown here is derived from an EMBL/GenBank/DDBJ whole genome shotgun (WGS) entry which is preliminary data.</text>
</comment>
<proteinExistence type="predicted"/>
<protein>
    <submittedName>
        <fullName evidence="1">Uncharacterized protein</fullName>
    </submittedName>
</protein>
<evidence type="ECO:0000313" key="1">
    <source>
        <dbReference type="EMBL" id="KAF5349191.1"/>
    </source>
</evidence>
<accession>A0A8H5CW94</accession>
<sequence>MRVTPALHLSHVPCDNVLVEIEGNGVYRVTKRSLTGKGTHTRWFYPEESESQGNEEKGMFRTTSVETARAAPVTSSSSFISCIGGTLSTISSRDTIPETEVASGEDDFDDWEVHAGSDVTEILDEEVEAERLWRLKTLRDGEPLPNLPYERIMMRISQEPTVILDNAI</sequence>
<dbReference type="EMBL" id="JAACJO010000017">
    <property type="protein sequence ID" value="KAF5349191.1"/>
    <property type="molecule type" value="Genomic_DNA"/>
</dbReference>
<name>A0A8H5CW94_9AGAR</name>